<reference evidence="1 2" key="1">
    <citation type="submission" date="2006-12" db="EMBL/GenBank/DDBJ databases">
        <title>Complete sequence of Shewanella amazonensis SB2B.</title>
        <authorList>
            <consortium name="US DOE Joint Genome Institute"/>
            <person name="Copeland A."/>
            <person name="Lucas S."/>
            <person name="Lapidus A."/>
            <person name="Barry K."/>
            <person name="Detter J.C."/>
            <person name="Glavina del Rio T."/>
            <person name="Hammon N."/>
            <person name="Israni S."/>
            <person name="Dalin E."/>
            <person name="Tice H."/>
            <person name="Pitluck S."/>
            <person name="Munk A.C."/>
            <person name="Brettin T."/>
            <person name="Bruce D."/>
            <person name="Han C."/>
            <person name="Tapia R."/>
            <person name="Gilna P."/>
            <person name="Schmutz J."/>
            <person name="Larimer F."/>
            <person name="Land M."/>
            <person name="Hauser L."/>
            <person name="Kyrpides N."/>
            <person name="Mikhailova N."/>
            <person name="Fredrickson J."/>
            <person name="Richardson P."/>
        </authorList>
    </citation>
    <scope>NUCLEOTIDE SEQUENCE [LARGE SCALE GENOMIC DNA]</scope>
    <source>
        <strain evidence="2">ATCC BAA-1098 / SB2B</strain>
    </source>
</reference>
<dbReference type="SUPFAM" id="SSF158675">
    <property type="entry name" value="Sama2622-like"/>
    <property type="match status" value="1"/>
</dbReference>
<dbReference type="AlphaFoldDB" id="A1S8W8"/>
<dbReference type="EvolutionaryTrace" id="A1S8W8"/>
<protein>
    <recommendedName>
        <fullName evidence="4">DUF3069 domain-containing protein</fullName>
    </recommendedName>
</protein>
<dbReference type="HOGENOM" id="CLU_1795162_0_0_6"/>
<dbReference type="Pfam" id="PF11269">
    <property type="entry name" value="DUF3069"/>
    <property type="match status" value="1"/>
</dbReference>
<dbReference type="KEGG" id="saz:Sama_2622"/>
<reference evidence="3" key="2">
    <citation type="submission" date="2007-05" db="PDB data bank">
        <title>Crystal structure of uncharacterized protein (YP_928494.1) from Shewanella amazonensis SB2B at 1.95 A resolution.</title>
        <authorList>
            <consortium name="Joint Center for Structural Genomics (JCSG)"/>
        </authorList>
    </citation>
    <scope>X-RAY CRYSTALLOGRAPHY (1.95 ANGSTROMS)</scope>
</reference>
<keyword evidence="2" id="KW-1185">Reference proteome</keyword>
<dbReference type="EMBL" id="CP000507">
    <property type="protein sequence ID" value="ABM00825.1"/>
    <property type="molecule type" value="Genomic_DNA"/>
</dbReference>
<evidence type="ECO:0008006" key="4">
    <source>
        <dbReference type="Google" id="ProtNLM"/>
    </source>
</evidence>
<evidence type="ECO:0007829" key="3">
    <source>
        <dbReference type="PDB" id="2PV4"/>
    </source>
</evidence>
<gene>
    <name evidence="1" type="ordered locus">Sama_2622</name>
</gene>
<dbReference type="InterPro" id="IPR021422">
    <property type="entry name" value="DUF3069"/>
</dbReference>
<dbReference type="PDBsum" id="2PV4"/>
<dbReference type="OrthoDB" id="6264021at2"/>
<accession>A1S8W8</accession>
<dbReference type="RefSeq" id="WP_011760730.1">
    <property type="nucleotide sequence ID" value="NC_008700.1"/>
</dbReference>
<dbReference type="InterPro" id="IPR023132">
    <property type="entry name" value="Sama2622-like_sf"/>
</dbReference>
<evidence type="ECO:0000313" key="1">
    <source>
        <dbReference type="EMBL" id="ABM00825.1"/>
    </source>
</evidence>
<dbReference type="eggNOG" id="ENOG5032E5X">
    <property type="taxonomic scope" value="Bacteria"/>
</dbReference>
<dbReference type="Gene3D" id="1.10.3440.10">
    <property type="entry name" value="Sama2622-like"/>
    <property type="match status" value="1"/>
</dbReference>
<dbReference type="Proteomes" id="UP000009175">
    <property type="component" value="Chromosome"/>
</dbReference>
<name>A1S8W8_SHEAM</name>
<keyword evidence="3" id="KW-0002">3D-structure</keyword>
<organism evidence="1 2">
    <name type="scientific">Shewanella amazonensis (strain ATCC BAA-1098 / SB2B)</name>
    <dbReference type="NCBI Taxonomy" id="326297"/>
    <lineage>
        <taxon>Bacteria</taxon>
        <taxon>Pseudomonadati</taxon>
        <taxon>Pseudomonadota</taxon>
        <taxon>Gammaproteobacteria</taxon>
        <taxon>Alteromonadales</taxon>
        <taxon>Shewanellaceae</taxon>
        <taxon>Shewanella</taxon>
    </lineage>
</organism>
<proteinExistence type="evidence at protein level"/>
<sequence>MSEIDANYRALAQQVADKVAGRVIALDRLPESLLTAYRSLCDELLADRDGRFTRAWDQLPDSASSLFERCVFHGFYLANAWIQLSIVARDISELQDTDEAIAEQEYSGLYVRVAEAALKESVKKLKKARTDRSMYNSMREVMGI</sequence>
<dbReference type="SMR" id="A1S8W8"/>
<evidence type="ECO:0000313" key="2">
    <source>
        <dbReference type="Proteomes" id="UP000009175"/>
    </source>
</evidence>
<dbReference type="PDB" id="2PV4">
    <property type="method" value="X-ray"/>
    <property type="resolution" value="1.95 A"/>
    <property type="chains" value="A=1-144"/>
</dbReference>